<dbReference type="EMBL" id="OZ020099">
    <property type="protein sequence ID" value="CAK9271270.1"/>
    <property type="molecule type" value="Genomic_DNA"/>
</dbReference>
<reference evidence="5" key="1">
    <citation type="submission" date="2024-02" db="EMBL/GenBank/DDBJ databases">
        <authorList>
            <consortium name="ELIXIR-Norway"/>
            <consortium name="Elixir Norway"/>
        </authorList>
    </citation>
    <scope>NUCLEOTIDE SEQUENCE</scope>
</reference>
<accession>A0ABP0X0S5</accession>
<evidence type="ECO:0000256" key="3">
    <source>
        <dbReference type="ARBA" id="ARBA00022833"/>
    </source>
</evidence>
<protein>
    <recommendedName>
        <fullName evidence="4">PHD-type domain-containing protein</fullName>
    </recommendedName>
</protein>
<dbReference type="InterPro" id="IPR019787">
    <property type="entry name" value="Znf_PHD-finger"/>
</dbReference>
<dbReference type="InterPro" id="IPR011011">
    <property type="entry name" value="Znf_FYVE_PHD"/>
</dbReference>
<evidence type="ECO:0000313" key="5">
    <source>
        <dbReference type="EMBL" id="CAK9271270.1"/>
    </source>
</evidence>
<sequence>MPMAMENLSIAQHQDTLRYAHTRGDSYKLKILLCDNCNGGYHLFCLKPKFIQVLVDIWYCSSCFPTTP</sequence>
<evidence type="ECO:0000256" key="2">
    <source>
        <dbReference type="ARBA" id="ARBA00022771"/>
    </source>
</evidence>
<name>A0ABP0X0S5_9BRYO</name>
<keyword evidence="2" id="KW-0863">Zinc-finger</keyword>
<dbReference type="InterPro" id="IPR013083">
    <property type="entry name" value="Znf_RING/FYVE/PHD"/>
</dbReference>
<gene>
    <name evidence="5" type="ORF">CSSPJE1EN1_LOCUS16748</name>
</gene>
<dbReference type="Pfam" id="PF00628">
    <property type="entry name" value="PHD"/>
    <property type="match status" value="1"/>
</dbReference>
<evidence type="ECO:0000313" key="6">
    <source>
        <dbReference type="Proteomes" id="UP001497444"/>
    </source>
</evidence>
<keyword evidence="1" id="KW-0479">Metal-binding</keyword>
<keyword evidence="6" id="KW-1185">Reference proteome</keyword>
<keyword evidence="3" id="KW-0862">Zinc</keyword>
<evidence type="ECO:0000256" key="1">
    <source>
        <dbReference type="ARBA" id="ARBA00022723"/>
    </source>
</evidence>
<dbReference type="Proteomes" id="UP001497444">
    <property type="component" value="Chromosome 4"/>
</dbReference>
<feature type="domain" description="PHD-type" evidence="4">
    <location>
        <begin position="26"/>
        <end position="63"/>
    </location>
</feature>
<dbReference type="SUPFAM" id="SSF57903">
    <property type="entry name" value="FYVE/PHD zinc finger"/>
    <property type="match status" value="1"/>
</dbReference>
<evidence type="ECO:0000259" key="4">
    <source>
        <dbReference type="Pfam" id="PF00628"/>
    </source>
</evidence>
<organism evidence="5 6">
    <name type="scientific">Sphagnum jensenii</name>
    <dbReference type="NCBI Taxonomy" id="128206"/>
    <lineage>
        <taxon>Eukaryota</taxon>
        <taxon>Viridiplantae</taxon>
        <taxon>Streptophyta</taxon>
        <taxon>Embryophyta</taxon>
        <taxon>Bryophyta</taxon>
        <taxon>Sphagnophytina</taxon>
        <taxon>Sphagnopsida</taxon>
        <taxon>Sphagnales</taxon>
        <taxon>Sphagnaceae</taxon>
        <taxon>Sphagnum</taxon>
    </lineage>
</organism>
<proteinExistence type="predicted"/>
<dbReference type="Gene3D" id="3.30.40.10">
    <property type="entry name" value="Zinc/RING finger domain, C3HC4 (zinc finger)"/>
    <property type="match status" value="1"/>
</dbReference>